<organism evidence="1 2">
    <name type="scientific">Dentiscutata erythropus</name>
    <dbReference type="NCBI Taxonomy" id="1348616"/>
    <lineage>
        <taxon>Eukaryota</taxon>
        <taxon>Fungi</taxon>
        <taxon>Fungi incertae sedis</taxon>
        <taxon>Mucoromycota</taxon>
        <taxon>Glomeromycotina</taxon>
        <taxon>Glomeromycetes</taxon>
        <taxon>Diversisporales</taxon>
        <taxon>Gigasporaceae</taxon>
        <taxon>Dentiscutata</taxon>
    </lineage>
</organism>
<accession>A0A9N9J3C0</accession>
<proteinExistence type="predicted"/>
<sequence length="149" mass="17018">MEDHNSHITESLDSIVNEWLQKANENEASKISMLENNNETKVSLFETISGSVDNNPSLKLEILTETLQLHEIISNPLTPLDCSEFGSGEKIEILRKCIEDLTKLELFEIDKNIKDVNNVHPDASYMSRCISNDTKIIEDTEFLELHAEW</sequence>
<dbReference type="Proteomes" id="UP000789405">
    <property type="component" value="Unassembled WGS sequence"/>
</dbReference>
<dbReference type="AlphaFoldDB" id="A0A9N9J3C0"/>
<comment type="caution">
    <text evidence="1">The sequence shown here is derived from an EMBL/GenBank/DDBJ whole genome shotgun (WGS) entry which is preliminary data.</text>
</comment>
<gene>
    <name evidence="1" type="ORF">DERYTH_LOCUS17955</name>
</gene>
<keyword evidence="2" id="KW-1185">Reference proteome</keyword>
<name>A0A9N9J3C0_9GLOM</name>
<dbReference type="EMBL" id="CAJVPY010017588">
    <property type="protein sequence ID" value="CAG8762622.1"/>
    <property type="molecule type" value="Genomic_DNA"/>
</dbReference>
<feature type="non-terminal residue" evidence="1">
    <location>
        <position position="149"/>
    </location>
</feature>
<protein>
    <submittedName>
        <fullName evidence="1">21696_t:CDS:1</fullName>
    </submittedName>
</protein>
<reference evidence="1" key="1">
    <citation type="submission" date="2021-06" db="EMBL/GenBank/DDBJ databases">
        <authorList>
            <person name="Kallberg Y."/>
            <person name="Tangrot J."/>
            <person name="Rosling A."/>
        </authorList>
    </citation>
    <scope>NUCLEOTIDE SEQUENCE</scope>
    <source>
        <strain evidence="1">MA453B</strain>
    </source>
</reference>
<evidence type="ECO:0000313" key="1">
    <source>
        <dbReference type="EMBL" id="CAG8762622.1"/>
    </source>
</evidence>
<evidence type="ECO:0000313" key="2">
    <source>
        <dbReference type="Proteomes" id="UP000789405"/>
    </source>
</evidence>